<protein>
    <submittedName>
        <fullName evidence="1">Uncharacterized protein</fullName>
    </submittedName>
</protein>
<organism evidence="1 2">
    <name type="scientific">Acorus calamus</name>
    <name type="common">Sweet flag</name>
    <dbReference type="NCBI Taxonomy" id="4465"/>
    <lineage>
        <taxon>Eukaryota</taxon>
        <taxon>Viridiplantae</taxon>
        <taxon>Streptophyta</taxon>
        <taxon>Embryophyta</taxon>
        <taxon>Tracheophyta</taxon>
        <taxon>Spermatophyta</taxon>
        <taxon>Magnoliopsida</taxon>
        <taxon>Liliopsida</taxon>
        <taxon>Acoraceae</taxon>
        <taxon>Acorus</taxon>
    </lineage>
</organism>
<reference evidence="1" key="1">
    <citation type="journal article" date="2023" name="Nat. Commun.">
        <title>Diploid and tetraploid genomes of Acorus and the evolution of monocots.</title>
        <authorList>
            <person name="Ma L."/>
            <person name="Liu K.W."/>
            <person name="Li Z."/>
            <person name="Hsiao Y.Y."/>
            <person name="Qi Y."/>
            <person name="Fu T."/>
            <person name="Tang G.D."/>
            <person name="Zhang D."/>
            <person name="Sun W.H."/>
            <person name="Liu D.K."/>
            <person name="Li Y."/>
            <person name="Chen G.Z."/>
            <person name="Liu X.D."/>
            <person name="Liao X.Y."/>
            <person name="Jiang Y.T."/>
            <person name="Yu X."/>
            <person name="Hao Y."/>
            <person name="Huang J."/>
            <person name="Zhao X.W."/>
            <person name="Ke S."/>
            <person name="Chen Y.Y."/>
            <person name="Wu W.L."/>
            <person name="Hsu J.L."/>
            <person name="Lin Y.F."/>
            <person name="Huang M.D."/>
            <person name="Li C.Y."/>
            <person name="Huang L."/>
            <person name="Wang Z.W."/>
            <person name="Zhao X."/>
            <person name="Zhong W.Y."/>
            <person name="Peng D.H."/>
            <person name="Ahmad S."/>
            <person name="Lan S."/>
            <person name="Zhang J.S."/>
            <person name="Tsai W.C."/>
            <person name="Van de Peer Y."/>
            <person name="Liu Z.J."/>
        </authorList>
    </citation>
    <scope>NUCLEOTIDE SEQUENCE</scope>
    <source>
        <strain evidence="1">CP</strain>
    </source>
</reference>
<dbReference type="Proteomes" id="UP001180020">
    <property type="component" value="Unassembled WGS sequence"/>
</dbReference>
<accession>A0AAV9FB57</accession>
<dbReference type="Gene3D" id="3.40.50.720">
    <property type="entry name" value="NAD(P)-binding Rossmann-like Domain"/>
    <property type="match status" value="1"/>
</dbReference>
<evidence type="ECO:0000313" key="2">
    <source>
        <dbReference type="Proteomes" id="UP001180020"/>
    </source>
</evidence>
<sequence>MADETGLDFNEQIKELERKYQQYQGEHEWKPLSYTGLCEKILAKSQTVAGFFLVQYSHLWKEHMGTLFDLFSSGKLKVHTMADETGLDFNEQIKELERKYQQCD</sequence>
<name>A0AAV9FB57_ACOCL</name>
<dbReference type="EMBL" id="JAUJYO010000003">
    <property type="protein sequence ID" value="KAK1322065.1"/>
    <property type="molecule type" value="Genomic_DNA"/>
</dbReference>
<gene>
    <name evidence="1" type="ORF">QJS10_CPA03g01689</name>
</gene>
<reference evidence="1" key="2">
    <citation type="submission" date="2023-06" db="EMBL/GenBank/DDBJ databases">
        <authorList>
            <person name="Ma L."/>
            <person name="Liu K.-W."/>
            <person name="Li Z."/>
            <person name="Hsiao Y.-Y."/>
            <person name="Qi Y."/>
            <person name="Fu T."/>
            <person name="Tang G."/>
            <person name="Zhang D."/>
            <person name="Sun W.-H."/>
            <person name="Liu D.-K."/>
            <person name="Li Y."/>
            <person name="Chen G.-Z."/>
            <person name="Liu X.-D."/>
            <person name="Liao X.-Y."/>
            <person name="Jiang Y.-T."/>
            <person name="Yu X."/>
            <person name="Hao Y."/>
            <person name="Huang J."/>
            <person name="Zhao X.-W."/>
            <person name="Ke S."/>
            <person name="Chen Y.-Y."/>
            <person name="Wu W.-L."/>
            <person name="Hsu J.-L."/>
            <person name="Lin Y.-F."/>
            <person name="Huang M.-D."/>
            <person name="Li C.-Y."/>
            <person name="Huang L."/>
            <person name="Wang Z.-W."/>
            <person name="Zhao X."/>
            <person name="Zhong W.-Y."/>
            <person name="Peng D.-H."/>
            <person name="Ahmad S."/>
            <person name="Lan S."/>
            <person name="Zhang J.-S."/>
            <person name="Tsai W.-C."/>
            <person name="Van De Peer Y."/>
            <person name="Liu Z.-J."/>
        </authorList>
    </citation>
    <scope>NUCLEOTIDE SEQUENCE</scope>
    <source>
        <strain evidence="1">CP</strain>
        <tissue evidence="1">Leaves</tissue>
    </source>
</reference>
<dbReference type="AlphaFoldDB" id="A0AAV9FB57"/>
<proteinExistence type="predicted"/>
<keyword evidence="2" id="KW-1185">Reference proteome</keyword>
<comment type="caution">
    <text evidence="1">The sequence shown here is derived from an EMBL/GenBank/DDBJ whole genome shotgun (WGS) entry which is preliminary data.</text>
</comment>
<evidence type="ECO:0000313" key="1">
    <source>
        <dbReference type="EMBL" id="KAK1322065.1"/>
    </source>
</evidence>